<keyword evidence="5" id="KW-1185">Reference proteome</keyword>
<feature type="chain" id="PRO_5045915922" evidence="2">
    <location>
        <begin position="34"/>
        <end position="157"/>
    </location>
</feature>
<reference evidence="4 5" key="1">
    <citation type="submission" date="2021-06" db="EMBL/GenBank/DDBJ databases">
        <title>Genome-based taxonomic framework of Microbacterium strains isolated from marine environment, the description of four new species and reclassification of four preexisting species.</title>
        <authorList>
            <person name="Lee S.D."/>
            <person name="Kim S.-M."/>
            <person name="Byeon Y.-S."/>
            <person name="Yang H.L."/>
            <person name="Kim I.S."/>
        </authorList>
    </citation>
    <scope>NUCLEOTIDE SEQUENCE [LARGE SCALE GENOMIC DNA]</scope>
    <source>
        <strain evidence="4 5">SSW1-49</strain>
    </source>
</reference>
<dbReference type="RefSeq" id="WP_247630781.1">
    <property type="nucleotide sequence ID" value="NZ_JAHWXN010000002.1"/>
</dbReference>
<name>A0ABT0FI58_9MICO</name>
<keyword evidence="2" id="KW-0732">Signal</keyword>
<accession>A0ABT0FI58</accession>
<feature type="domain" description="FMN-binding" evidence="3">
    <location>
        <begin position="80"/>
        <end position="150"/>
    </location>
</feature>
<organism evidence="4 5">
    <name type="scientific">Microbacterium croceum</name>
    <dbReference type="NCBI Taxonomy" id="2851645"/>
    <lineage>
        <taxon>Bacteria</taxon>
        <taxon>Bacillati</taxon>
        <taxon>Actinomycetota</taxon>
        <taxon>Actinomycetes</taxon>
        <taxon>Micrococcales</taxon>
        <taxon>Microbacteriaceae</taxon>
        <taxon>Microbacterium</taxon>
    </lineage>
</organism>
<evidence type="ECO:0000313" key="5">
    <source>
        <dbReference type="Proteomes" id="UP001300096"/>
    </source>
</evidence>
<dbReference type="Pfam" id="PF04205">
    <property type="entry name" value="FMN_bind"/>
    <property type="match status" value="1"/>
</dbReference>
<dbReference type="Proteomes" id="UP001300096">
    <property type="component" value="Unassembled WGS sequence"/>
</dbReference>
<dbReference type="EMBL" id="JAHWXN010000002">
    <property type="protein sequence ID" value="MCK2037379.1"/>
    <property type="molecule type" value="Genomic_DNA"/>
</dbReference>
<protein>
    <submittedName>
        <fullName evidence="4">FMN-binding protein</fullName>
    </submittedName>
</protein>
<dbReference type="InterPro" id="IPR007329">
    <property type="entry name" value="FMN-bd"/>
</dbReference>
<feature type="compositionally biased region" description="Low complexity" evidence="1">
    <location>
        <begin position="37"/>
        <end position="60"/>
    </location>
</feature>
<evidence type="ECO:0000259" key="3">
    <source>
        <dbReference type="Pfam" id="PF04205"/>
    </source>
</evidence>
<dbReference type="PROSITE" id="PS51257">
    <property type="entry name" value="PROKAR_LIPOPROTEIN"/>
    <property type="match status" value="1"/>
</dbReference>
<evidence type="ECO:0000256" key="1">
    <source>
        <dbReference type="SAM" id="MobiDB-lite"/>
    </source>
</evidence>
<sequence length="157" mass="15680">MIRTTVPTSVRKGSALVGIAGLFVLAGCSGTPAAEDTSNSGESSSAPSSSSTGSDSASGTYVDGTYTADGSYQTPESVEKISVTLTLADGVVTDVEVTGDPQARETEQYQGAFIDGIAAEVEGKSIDDLNVSRVAGSSLTSGGFNAAVESIKEQAAA</sequence>
<gene>
    <name evidence="4" type="ORF">KZC51_14695</name>
</gene>
<evidence type="ECO:0000256" key="2">
    <source>
        <dbReference type="SAM" id="SignalP"/>
    </source>
</evidence>
<feature type="region of interest" description="Disordered" evidence="1">
    <location>
        <begin position="31"/>
        <end position="75"/>
    </location>
</feature>
<proteinExistence type="predicted"/>
<feature type="signal peptide" evidence="2">
    <location>
        <begin position="1"/>
        <end position="33"/>
    </location>
</feature>
<comment type="caution">
    <text evidence="4">The sequence shown here is derived from an EMBL/GenBank/DDBJ whole genome shotgun (WGS) entry which is preliminary data.</text>
</comment>
<evidence type="ECO:0000313" key="4">
    <source>
        <dbReference type="EMBL" id="MCK2037379.1"/>
    </source>
</evidence>